<dbReference type="AlphaFoldDB" id="A0A9N9IHE6"/>
<sequence length="60" mass="6633">IHPLFSSKLQTPSPTPSSCLYREKSAGYAKCKFLVHNLIAKPNRFFVKGTPSRLQGASLI</sequence>
<feature type="non-terminal residue" evidence="1">
    <location>
        <position position="1"/>
    </location>
</feature>
<accession>A0A9N9IHE6</accession>
<gene>
    <name evidence="1" type="ORF">FMOSSE_LOCUS15872</name>
</gene>
<reference evidence="1" key="1">
    <citation type="submission" date="2021-06" db="EMBL/GenBank/DDBJ databases">
        <authorList>
            <person name="Kallberg Y."/>
            <person name="Tangrot J."/>
            <person name="Rosling A."/>
        </authorList>
    </citation>
    <scope>NUCLEOTIDE SEQUENCE</scope>
    <source>
        <strain evidence="1">87-6 pot B 2015</strain>
    </source>
</reference>
<evidence type="ECO:0000313" key="2">
    <source>
        <dbReference type="Proteomes" id="UP000789375"/>
    </source>
</evidence>
<keyword evidence="2" id="KW-1185">Reference proteome</keyword>
<dbReference type="EMBL" id="CAJVPP010018502">
    <property type="protein sequence ID" value="CAG8735661.1"/>
    <property type="molecule type" value="Genomic_DNA"/>
</dbReference>
<organism evidence="1 2">
    <name type="scientific">Funneliformis mosseae</name>
    <name type="common">Endomycorrhizal fungus</name>
    <name type="synonym">Glomus mosseae</name>
    <dbReference type="NCBI Taxonomy" id="27381"/>
    <lineage>
        <taxon>Eukaryota</taxon>
        <taxon>Fungi</taxon>
        <taxon>Fungi incertae sedis</taxon>
        <taxon>Mucoromycota</taxon>
        <taxon>Glomeromycotina</taxon>
        <taxon>Glomeromycetes</taxon>
        <taxon>Glomerales</taxon>
        <taxon>Glomeraceae</taxon>
        <taxon>Funneliformis</taxon>
    </lineage>
</organism>
<name>A0A9N9IHE6_FUNMO</name>
<proteinExistence type="predicted"/>
<evidence type="ECO:0000313" key="1">
    <source>
        <dbReference type="EMBL" id="CAG8735661.1"/>
    </source>
</evidence>
<protein>
    <submittedName>
        <fullName evidence="1">3315_t:CDS:1</fullName>
    </submittedName>
</protein>
<dbReference type="Proteomes" id="UP000789375">
    <property type="component" value="Unassembled WGS sequence"/>
</dbReference>
<comment type="caution">
    <text evidence="1">The sequence shown here is derived from an EMBL/GenBank/DDBJ whole genome shotgun (WGS) entry which is preliminary data.</text>
</comment>